<dbReference type="HOGENOM" id="CLU_1502579_0_0_11"/>
<dbReference type="EMBL" id="CP001778">
    <property type="protein sequence ID" value="ADD42198.1"/>
    <property type="molecule type" value="Genomic_DNA"/>
</dbReference>
<name>D3Q623_STANL</name>
<dbReference type="RefSeq" id="WP_013017769.1">
    <property type="nucleotide sequence ID" value="NC_013947.1"/>
</dbReference>
<accession>D3Q623</accession>
<evidence type="ECO:0000313" key="1">
    <source>
        <dbReference type="EMBL" id="ADD42198.1"/>
    </source>
</evidence>
<sequence>MNELSVEGGKLDKLAQHFNNTGTDLLEPYLRLLDGSLPEGVSRYRDYGSLIDGEGLSPIGEEPPPSDPTIIPVSQGDSFFAGLREHDAFFGGLGMRRGTFAKASPVEFGGTDGNGFSHTAAPWAAKLAADWNTAIDYRATDMTRVIQEVYKLADVLIAAVEDYDNVDIYNADGIRQATD</sequence>
<proteinExistence type="predicted"/>
<dbReference type="STRING" id="446470.Snas_2516"/>
<organism evidence="1 2">
    <name type="scientific">Stackebrandtia nassauensis (strain DSM 44728 / CIP 108903 / NRRL B-16338 / NBRC 102104 / LLR-40K-21)</name>
    <dbReference type="NCBI Taxonomy" id="446470"/>
    <lineage>
        <taxon>Bacteria</taxon>
        <taxon>Bacillati</taxon>
        <taxon>Actinomycetota</taxon>
        <taxon>Actinomycetes</taxon>
        <taxon>Glycomycetales</taxon>
        <taxon>Glycomycetaceae</taxon>
        <taxon>Stackebrandtia</taxon>
    </lineage>
</organism>
<dbReference type="KEGG" id="sna:Snas_2516"/>
<evidence type="ECO:0000313" key="2">
    <source>
        <dbReference type="Proteomes" id="UP000000844"/>
    </source>
</evidence>
<protein>
    <submittedName>
        <fullName evidence="1">Uncharacterized protein</fullName>
    </submittedName>
</protein>
<dbReference type="AlphaFoldDB" id="D3Q623"/>
<gene>
    <name evidence="1" type="ordered locus">Snas_2516</name>
</gene>
<dbReference type="Proteomes" id="UP000000844">
    <property type="component" value="Chromosome"/>
</dbReference>
<keyword evidence="2" id="KW-1185">Reference proteome</keyword>
<reference evidence="1 2" key="1">
    <citation type="journal article" date="2009" name="Stand. Genomic Sci.">
        <title>Complete genome sequence of Stackebrandtia nassauensis type strain (LLR-40K-21).</title>
        <authorList>
            <person name="Munk C."/>
            <person name="Lapidus A."/>
            <person name="Copeland A."/>
            <person name="Jando M."/>
            <person name="Mayilraj S."/>
            <person name="Glavina Del Rio T."/>
            <person name="Nolan M."/>
            <person name="Chen F."/>
            <person name="Lucas S."/>
            <person name="Tice H."/>
            <person name="Cheng J.F."/>
            <person name="Han C."/>
            <person name="Detter J.C."/>
            <person name="Bruce D."/>
            <person name="Goodwin L."/>
            <person name="Chain P."/>
            <person name="Pitluck S."/>
            <person name="Goker M."/>
            <person name="Ovchinikova G."/>
            <person name="Pati A."/>
            <person name="Ivanova N."/>
            <person name="Mavromatis K."/>
            <person name="Chen A."/>
            <person name="Palaniappan K."/>
            <person name="Land M."/>
            <person name="Hauser L."/>
            <person name="Chang Y.J."/>
            <person name="Jeffries C.D."/>
            <person name="Bristow J."/>
            <person name="Eisen J.A."/>
            <person name="Markowitz V."/>
            <person name="Hugenholtz P."/>
            <person name="Kyrpides N.C."/>
            <person name="Klenk H.P."/>
        </authorList>
    </citation>
    <scope>NUCLEOTIDE SEQUENCE [LARGE SCALE GENOMIC DNA]</scope>
    <source>
        <strain evidence="2">DSM 44728 / CIP 108903 / NRRL B-16338 / NBRC 102104 / LLR-40K-21</strain>
    </source>
</reference>